<dbReference type="InterPro" id="IPR043502">
    <property type="entry name" value="DNA/RNA_pol_sf"/>
</dbReference>
<sequence>RLIQDREITEEESPFYYKSRWERKETLIGGTRDSAKPSATSHFRYITGLRVGGDRICNNGEIKSSTKELADKCLEICGGILWCQIINSKIVEALDLQTDFKTNLMIQESVNESEEMGTCDYRRGYWFNYCQISFALRTRMYLLWEGIRDPSSRQKQDNHSLEKFKKQQEVVEQEEAAPNADMGVGEVIKDKFLCGPFPPDLQLTACFLSWESYHPSIANHTAIAHFGWNLQQFDVKNVFLHGDLEEEIYMEIPLGFYSHNEKGKVCKFKKALYGLKQSSRVWFERFTQSQGDHTLFIKHSLDDNLTLLLVYVDDMIIAGDDEIKK</sequence>
<dbReference type="EMBL" id="QJKJ01004908">
    <property type="protein sequence ID" value="RDX92279.1"/>
    <property type="molecule type" value="Genomic_DNA"/>
</dbReference>
<evidence type="ECO:0000259" key="1">
    <source>
        <dbReference type="Pfam" id="PF07727"/>
    </source>
</evidence>
<feature type="non-terminal residue" evidence="2">
    <location>
        <position position="1"/>
    </location>
</feature>
<dbReference type="Pfam" id="PF07727">
    <property type="entry name" value="RVT_2"/>
    <property type="match status" value="1"/>
</dbReference>
<evidence type="ECO:0000313" key="3">
    <source>
        <dbReference type="Proteomes" id="UP000257109"/>
    </source>
</evidence>
<dbReference type="Proteomes" id="UP000257109">
    <property type="component" value="Unassembled WGS sequence"/>
</dbReference>
<feature type="domain" description="Reverse transcriptase Ty1/copia-type" evidence="1">
    <location>
        <begin position="224"/>
        <end position="321"/>
    </location>
</feature>
<dbReference type="AlphaFoldDB" id="A0A371GNZ0"/>
<dbReference type="InterPro" id="IPR013103">
    <property type="entry name" value="RVT_2"/>
</dbReference>
<dbReference type="STRING" id="157652.A0A371GNZ0"/>
<keyword evidence="3" id="KW-1185">Reference proteome</keyword>
<name>A0A371GNZ0_MUCPR</name>
<organism evidence="2 3">
    <name type="scientific">Mucuna pruriens</name>
    <name type="common">Velvet bean</name>
    <name type="synonym">Dolichos pruriens</name>
    <dbReference type="NCBI Taxonomy" id="157652"/>
    <lineage>
        <taxon>Eukaryota</taxon>
        <taxon>Viridiplantae</taxon>
        <taxon>Streptophyta</taxon>
        <taxon>Embryophyta</taxon>
        <taxon>Tracheophyta</taxon>
        <taxon>Spermatophyta</taxon>
        <taxon>Magnoliopsida</taxon>
        <taxon>eudicotyledons</taxon>
        <taxon>Gunneridae</taxon>
        <taxon>Pentapetalae</taxon>
        <taxon>rosids</taxon>
        <taxon>fabids</taxon>
        <taxon>Fabales</taxon>
        <taxon>Fabaceae</taxon>
        <taxon>Papilionoideae</taxon>
        <taxon>50 kb inversion clade</taxon>
        <taxon>NPAAA clade</taxon>
        <taxon>indigoferoid/millettioid clade</taxon>
        <taxon>Phaseoleae</taxon>
        <taxon>Mucuna</taxon>
    </lineage>
</organism>
<dbReference type="SUPFAM" id="SSF56672">
    <property type="entry name" value="DNA/RNA polymerases"/>
    <property type="match status" value="1"/>
</dbReference>
<reference evidence="2" key="1">
    <citation type="submission" date="2018-05" db="EMBL/GenBank/DDBJ databases">
        <title>Draft genome of Mucuna pruriens seed.</title>
        <authorList>
            <person name="Nnadi N.E."/>
            <person name="Vos R."/>
            <person name="Hasami M.H."/>
            <person name="Devisetty U.K."/>
            <person name="Aguiy J.C."/>
        </authorList>
    </citation>
    <scope>NUCLEOTIDE SEQUENCE [LARGE SCALE GENOMIC DNA]</scope>
    <source>
        <strain evidence="2">JCA_2017</strain>
    </source>
</reference>
<gene>
    <name evidence="2" type="ORF">CR513_25617</name>
</gene>
<accession>A0A371GNZ0</accession>
<protein>
    <recommendedName>
        <fullName evidence="1">Reverse transcriptase Ty1/copia-type domain-containing protein</fullName>
    </recommendedName>
</protein>
<evidence type="ECO:0000313" key="2">
    <source>
        <dbReference type="EMBL" id="RDX92279.1"/>
    </source>
</evidence>
<comment type="caution">
    <text evidence="2">The sequence shown here is derived from an EMBL/GenBank/DDBJ whole genome shotgun (WGS) entry which is preliminary data.</text>
</comment>
<proteinExistence type="predicted"/>